<dbReference type="EMBL" id="JAGYWB010000004">
    <property type="protein sequence ID" value="KAI0524355.1"/>
    <property type="molecule type" value="Genomic_DNA"/>
</dbReference>
<name>A0A8T3C3C0_DENNO</name>
<proteinExistence type="predicted"/>
<protein>
    <submittedName>
        <fullName evidence="1">Uncharacterized protein</fullName>
    </submittedName>
</protein>
<comment type="caution">
    <text evidence="1">The sequence shown here is derived from an EMBL/GenBank/DDBJ whole genome shotgun (WGS) entry which is preliminary data.</text>
</comment>
<organism evidence="1 2">
    <name type="scientific">Dendrobium nobile</name>
    <name type="common">Orchid</name>
    <dbReference type="NCBI Taxonomy" id="94219"/>
    <lineage>
        <taxon>Eukaryota</taxon>
        <taxon>Viridiplantae</taxon>
        <taxon>Streptophyta</taxon>
        <taxon>Embryophyta</taxon>
        <taxon>Tracheophyta</taxon>
        <taxon>Spermatophyta</taxon>
        <taxon>Magnoliopsida</taxon>
        <taxon>Liliopsida</taxon>
        <taxon>Asparagales</taxon>
        <taxon>Orchidaceae</taxon>
        <taxon>Epidendroideae</taxon>
        <taxon>Malaxideae</taxon>
        <taxon>Dendrobiinae</taxon>
        <taxon>Dendrobium</taxon>
    </lineage>
</organism>
<dbReference type="Proteomes" id="UP000829196">
    <property type="component" value="Unassembled WGS sequence"/>
</dbReference>
<gene>
    <name evidence="1" type="ORF">KFK09_003722</name>
</gene>
<accession>A0A8T3C3C0</accession>
<evidence type="ECO:0000313" key="1">
    <source>
        <dbReference type="EMBL" id="KAI0524355.1"/>
    </source>
</evidence>
<evidence type="ECO:0000313" key="2">
    <source>
        <dbReference type="Proteomes" id="UP000829196"/>
    </source>
</evidence>
<keyword evidence="2" id="KW-1185">Reference proteome</keyword>
<reference evidence="1" key="1">
    <citation type="journal article" date="2022" name="Front. Genet.">
        <title>Chromosome-Scale Assembly of the Dendrobium nobile Genome Provides Insights Into the Molecular Mechanism of the Biosynthesis of the Medicinal Active Ingredient of Dendrobium.</title>
        <authorList>
            <person name="Xu Q."/>
            <person name="Niu S.-C."/>
            <person name="Li K.-L."/>
            <person name="Zheng P.-J."/>
            <person name="Zhang X.-J."/>
            <person name="Jia Y."/>
            <person name="Liu Y."/>
            <person name="Niu Y.-X."/>
            <person name="Yu L.-H."/>
            <person name="Chen D.-F."/>
            <person name="Zhang G.-Q."/>
        </authorList>
    </citation>
    <scope>NUCLEOTIDE SEQUENCE</scope>
    <source>
        <tissue evidence="1">Leaf</tissue>
    </source>
</reference>
<sequence>MVGHMYNLICHLIGPLTKSVNAWDRLVLRDGLIVPSTYSPHDGSLSEVHIVRLYSEMHNTWME</sequence>
<dbReference type="AlphaFoldDB" id="A0A8T3C3C0"/>